<keyword evidence="1" id="KW-0540">Nuclease</keyword>
<feature type="compositionally biased region" description="Polar residues" evidence="3">
    <location>
        <begin position="93"/>
        <end position="105"/>
    </location>
</feature>
<dbReference type="PANTHER" id="PTHR11046">
    <property type="entry name" value="OLIGORIBONUCLEASE, MITOCHONDRIAL"/>
    <property type="match status" value="1"/>
</dbReference>
<dbReference type="EMBL" id="CP111022">
    <property type="protein sequence ID" value="WAR18650.1"/>
    <property type="molecule type" value="Genomic_DNA"/>
</dbReference>
<dbReference type="PANTHER" id="PTHR11046:SF25">
    <property type="match status" value="1"/>
</dbReference>
<proteinExistence type="predicted"/>
<protein>
    <submittedName>
        <fullName evidence="4">Uncharacterized protein</fullName>
    </submittedName>
</protein>
<dbReference type="Gene3D" id="2.80.10.70">
    <property type="entry name" value="Spindlin/Ssty"/>
    <property type="match status" value="1"/>
</dbReference>
<evidence type="ECO:0000313" key="4">
    <source>
        <dbReference type="EMBL" id="WAR18650.1"/>
    </source>
</evidence>
<reference evidence="4" key="1">
    <citation type="submission" date="2022-11" db="EMBL/GenBank/DDBJ databases">
        <title>Centuries of genome instability and evolution in soft-shell clam transmissible cancer (bioRxiv).</title>
        <authorList>
            <person name="Hart S.F.M."/>
            <person name="Yonemitsu M.A."/>
            <person name="Giersch R.M."/>
            <person name="Beal B.F."/>
            <person name="Arriagada G."/>
            <person name="Davis B.W."/>
            <person name="Ostrander E.A."/>
            <person name="Goff S.P."/>
            <person name="Metzger M.J."/>
        </authorList>
    </citation>
    <scope>NUCLEOTIDE SEQUENCE</scope>
    <source>
        <strain evidence="4">MELC-2E11</strain>
        <tissue evidence="4">Siphon/mantle</tissue>
    </source>
</reference>
<gene>
    <name evidence="4" type="ORF">MAR_000488</name>
</gene>
<keyword evidence="1" id="KW-0378">Hydrolase</keyword>
<accession>A0ABY7F8Y6</accession>
<evidence type="ECO:0000313" key="5">
    <source>
        <dbReference type="Proteomes" id="UP001164746"/>
    </source>
</evidence>
<evidence type="ECO:0000256" key="2">
    <source>
        <dbReference type="SAM" id="Coils"/>
    </source>
</evidence>
<evidence type="ECO:0000256" key="3">
    <source>
        <dbReference type="SAM" id="MobiDB-lite"/>
    </source>
</evidence>
<name>A0ABY7F8Y6_MYAAR</name>
<organism evidence="4 5">
    <name type="scientific">Mya arenaria</name>
    <name type="common">Soft-shell clam</name>
    <dbReference type="NCBI Taxonomy" id="6604"/>
    <lineage>
        <taxon>Eukaryota</taxon>
        <taxon>Metazoa</taxon>
        <taxon>Spiralia</taxon>
        <taxon>Lophotrochozoa</taxon>
        <taxon>Mollusca</taxon>
        <taxon>Bivalvia</taxon>
        <taxon>Autobranchia</taxon>
        <taxon>Heteroconchia</taxon>
        <taxon>Euheterodonta</taxon>
        <taxon>Imparidentia</taxon>
        <taxon>Neoheterodontei</taxon>
        <taxon>Myida</taxon>
        <taxon>Myoidea</taxon>
        <taxon>Myidae</taxon>
        <taxon>Mya</taxon>
    </lineage>
</organism>
<evidence type="ECO:0000256" key="1">
    <source>
        <dbReference type="ARBA" id="ARBA00022722"/>
    </source>
</evidence>
<feature type="region of interest" description="Disordered" evidence="3">
    <location>
        <begin position="93"/>
        <end position="122"/>
    </location>
</feature>
<dbReference type="InterPro" id="IPR042567">
    <property type="entry name" value="SPIN/Ssty_sf"/>
</dbReference>
<dbReference type="InterPro" id="IPR022894">
    <property type="entry name" value="Oligoribonuclease"/>
</dbReference>
<dbReference type="Proteomes" id="UP001164746">
    <property type="component" value="Chromosome 11"/>
</dbReference>
<keyword evidence="2" id="KW-0175">Coiled coil</keyword>
<sequence length="308" mass="35562">MQLTCVSNVITDVLADLPYADVTGDVKMYDVKVGRTALLQGCRSRAVNRQTARKHLPETRTAFPVTGSNVRLLRRMVRMHMYMTIKPNTYASTSARHTSTGSSSHVARKATSKKLTGSRSPIDMMKPNVSALASEAFVMFSANKTKQWLERKTDFEKNSLIQDAMKNVSLVRANYKRMKEEIEANQRRKVEESIREAEAIEYRRLNRLEGYTQKMIYYGLWQTEDEVDSALKEISTKKETMEALKAQLNFRKHVLKQDPKNKENLYLLSKKVPGYPEYFNITYEGDTSVYVYRLLEDYRIGDLRVLVQ</sequence>
<feature type="coiled-coil region" evidence="2">
    <location>
        <begin position="161"/>
        <end position="188"/>
    </location>
</feature>
<keyword evidence="5" id="KW-1185">Reference proteome</keyword>